<dbReference type="AlphaFoldDB" id="A0A9N9LYQ0"/>
<evidence type="ECO:0000313" key="3">
    <source>
        <dbReference type="Proteomes" id="UP000701801"/>
    </source>
</evidence>
<dbReference type="OrthoDB" id="10417242at2759"/>
<comment type="caution">
    <text evidence="2">The sequence shown here is derived from an EMBL/GenBank/DDBJ whole genome shotgun (WGS) entry which is preliminary data.</text>
</comment>
<gene>
    <name evidence="2" type="ORF">HYALB_00004325</name>
</gene>
<feature type="compositionally biased region" description="Polar residues" evidence="1">
    <location>
        <begin position="185"/>
        <end position="194"/>
    </location>
</feature>
<feature type="compositionally biased region" description="Basic and acidic residues" evidence="1">
    <location>
        <begin position="156"/>
        <end position="168"/>
    </location>
</feature>
<dbReference type="EMBL" id="CAJVRM010000727">
    <property type="protein sequence ID" value="CAG8983524.1"/>
    <property type="molecule type" value="Genomic_DNA"/>
</dbReference>
<organism evidence="2 3">
    <name type="scientific">Hymenoscyphus albidus</name>
    <dbReference type="NCBI Taxonomy" id="595503"/>
    <lineage>
        <taxon>Eukaryota</taxon>
        <taxon>Fungi</taxon>
        <taxon>Dikarya</taxon>
        <taxon>Ascomycota</taxon>
        <taxon>Pezizomycotina</taxon>
        <taxon>Leotiomycetes</taxon>
        <taxon>Helotiales</taxon>
        <taxon>Helotiaceae</taxon>
        <taxon>Hymenoscyphus</taxon>
    </lineage>
</organism>
<protein>
    <submittedName>
        <fullName evidence="2">Uncharacterized protein</fullName>
    </submittedName>
</protein>
<proteinExistence type="predicted"/>
<evidence type="ECO:0000313" key="2">
    <source>
        <dbReference type="EMBL" id="CAG8983524.1"/>
    </source>
</evidence>
<dbReference type="Proteomes" id="UP000701801">
    <property type="component" value="Unassembled WGS sequence"/>
</dbReference>
<evidence type="ECO:0000256" key="1">
    <source>
        <dbReference type="SAM" id="MobiDB-lite"/>
    </source>
</evidence>
<keyword evidence="3" id="KW-1185">Reference proteome</keyword>
<reference evidence="2" key="1">
    <citation type="submission" date="2021-07" db="EMBL/GenBank/DDBJ databases">
        <authorList>
            <person name="Durling M."/>
        </authorList>
    </citation>
    <scope>NUCLEOTIDE SEQUENCE</scope>
</reference>
<accession>A0A9N9LYQ0</accession>
<name>A0A9N9LYQ0_9HELO</name>
<feature type="compositionally biased region" description="Basic and acidic residues" evidence="1">
    <location>
        <begin position="195"/>
        <end position="209"/>
    </location>
</feature>
<feature type="region of interest" description="Disordered" evidence="1">
    <location>
        <begin position="128"/>
        <end position="217"/>
    </location>
</feature>
<sequence length="217" mass="24365">MSSQRLEELLANDKIGNSDWRFNDRLYALAVAYMVGHSNAAEVKILLDSLYEDQDKKCLYGEHDVRSTKYELRPKGQRDGRLMTAEDLRAGICKKNITWNKQQDSFWLFGIFRDFLEDPEGEMMKVGGLPPVDPSTRKPVEPPWGLTFPGTTGFSEAREPTSEDRPSEQETSQTDGYDSADDSGTGAQALTLSQIKEKYPGGPRKELVAAHKGSRRS</sequence>